<organism evidence="2 3">
    <name type="scientific">Mucilaginibacter auburnensis</name>
    <dbReference type="NCBI Taxonomy" id="1457233"/>
    <lineage>
        <taxon>Bacteria</taxon>
        <taxon>Pseudomonadati</taxon>
        <taxon>Bacteroidota</taxon>
        <taxon>Sphingobacteriia</taxon>
        <taxon>Sphingobacteriales</taxon>
        <taxon>Sphingobacteriaceae</taxon>
        <taxon>Mucilaginibacter</taxon>
    </lineage>
</organism>
<dbReference type="Gene3D" id="1.20.120.450">
    <property type="entry name" value="dinb family like domain"/>
    <property type="match status" value="1"/>
</dbReference>
<dbReference type="Proteomes" id="UP000242687">
    <property type="component" value="Unassembled WGS sequence"/>
</dbReference>
<evidence type="ECO:0000259" key="1">
    <source>
        <dbReference type="Pfam" id="PF12867"/>
    </source>
</evidence>
<keyword evidence="3" id="KW-1185">Reference proteome</keyword>
<feature type="domain" description="DinB-like" evidence="1">
    <location>
        <begin position="24"/>
        <end position="136"/>
    </location>
</feature>
<reference evidence="2 3" key="1">
    <citation type="submission" date="2017-11" db="EMBL/GenBank/DDBJ databases">
        <title>Genomic Encyclopedia of Archaeal and Bacterial Type Strains, Phase II (KMG-II): From Individual Species to Whole Genera.</title>
        <authorList>
            <person name="Goeker M."/>
        </authorList>
    </citation>
    <scope>NUCLEOTIDE SEQUENCE [LARGE SCALE GENOMIC DNA]</scope>
    <source>
        <strain evidence="2 3">DSM 28175</strain>
    </source>
</reference>
<gene>
    <name evidence="2" type="ORF">CLV57_1891</name>
</gene>
<name>A0A2H9VVQ3_9SPHI</name>
<dbReference type="EMBL" id="PGFJ01000001">
    <property type="protein sequence ID" value="PJJ84869.1"/>
    <property type="molecule type" value="Genomic_DNA"/>
</dbReference>
<dbReference type="SUPFAM" id="SSF109854">
    <property type="entry name" value="DinB/YfiT-like putative metalloenzymes"/>
    <property type="match status" value="1"/>
</dbReference>
<dbReference type="InterPro" id="IPR034660">
    <property type="entry name" value="DinB/YfiT-like"/>
</dbReference>
<dbReference type="OrthoDB" id="9793216at2"/>
<protein>
    <submittedName>
        <fullName evidence="2">DinB family protein</fullName>
    </submittedName>
</protein>
<sequence length="143" mass="16853">MIDIANRLCEAVEEFIKLHSKEVNWKHRSAPGKWSAIEIIGHLTDSAVVNLHRFVRCNYDDDFTLNYLQNDWVKAQHYHEADIDELLSLWQLLNHRIIIVWRKFPVERLQAKCNGQTVENLGKDYLAHLRHHLNQIVHLKAGN</sequence>
<dbReference type="RefSeq" id="WP_100341041.1">
    <property type="nucleotide sequence ID" value="NZ_PGFJ01000001.1"/>
</dbReference>
<comment type="caution">
    <text evidence="2">The sequence shown here is derived from an EMBL/GenBank/DDBJ whole genome shotgun (WGS) entry which is preliminary data.</text>
</comment>
<dbReference type="InterPro" id="IPR024775">
    <property type="entry name" value="DinB-like"/>
</dbReference>
<evidence type="ECO:0000313" key="2">
    <source>
        <dbReference type="EMBL" id="PJJ84869.1"/>
    </source>
</evidence>
<proteinExistence type="predicted"/>
<accession>A0A2H9VVQ3</accession>
<dbReference type="Pfam" id="PF12867">
    <property type="entry name" value="DinB_2"/>
    <property type="match status" value="1"/>
</dbReference>
<evidence type="ECO:0000313" key="3">
    <source>
        <dbReference type="Proteomes" id="UP000242687"/>
    </source>
</evidence>
<dbReference type="AlphaFoldDB" id="A0A2H9VVQ3"/>